<keyword evidence="10" id="KW-1015">Disulfide bond</keyword>
<evidence type="ECO:0000256" key="8">
    <source>
        <dbReference type="ARBA" id="ARBA00023065"/>
    </source>
</evidence>
<keyword evidence="6" id="KW-0967">Endosome</keyword>
<proteinExistence type="predicted"/>
<feature type="transmembrane region" description="Helical" evidence="13">
    <location>
        <begin position="430"/>
        <end position="451"/>
    </location>
</feature>
<keyword evidence="17" id="KW-1185">Reference proteome</keyword>
<evidence type="ECO:0000313" key="16">
    <source>
        <dbReference type="EMBL" id="KAL3868782.1"/>
    </source>
</evidence>
<evidence type="ECO:0000259" key="14">
    <source>
        <dbReference type="Pfam" id="PF08016"/>
    </source>
</evidence>
<comment type="subcellular location">
    <subcellularLocation>
        <location evidence="2">Cell membrane</location>
        <topology evidence="2">Multi-pass membrane protein</topology>
    </subcellularLocation>
    <subcellularLocation>
        <location evidence="1">Endosome membrane</location>
        <topology evidence="1">Multi-pass membrane protein</topology>
    </subcellularLocation>
</comment>
<evidence type="ECO:0000256" key="1">
    <source>
        <dbReference type="ARBA" id="ARBA00004337"/>
    </source>
</evidence>
<feature type="transmembrane region" description="Helical" evidence="13">
    <location>
        <begin position="510"/>
        <end position="531"/>
    </location>
</feature>
<dbReference type="InterPro" id="IPR049134">
    <property type="entry name" value="MCLN_ECD"/>
</dbReference>
<evidence type="ECO:0000256" key="11">
    <source>
        <dbReference type="ARBA" id="ARBA00023303"/>
    </source>
</evidence>
<dbReference type="PANTHER" id="PTHR12127">
    <property type="entry name" value="MUCOLIPIN"/>
    <property type="match status" value="1"/>
</dbReference>
<organism evidence="16 17">
    <name type="scientific">Sinanodonta woodiana</name>
    <name type="common">Chinese pond mussel</name>
    <name type="synonym">Anodonta woodiana</name>
    <dbReference type="NCBI Taxonomy" id="1069815"/>
    <lineage>
        <taxon>Eukaryota</taxon>
        <taxon>Metazoa</taxon>
        <taxon>Spiralia</taxon>
        <taxon>Lophotrochozoa</taxon>
        <taxon>Mollusca</taxon>
        <taxon>Bivalvia</taxon>
        <taxon>Autobranchia</taxon>
        <taxon>Heteroconchia</taxon>
        <taxon>Palaeoheterodonta</taxon>
        <taxon>Unionida</taxon>
        <taxon>Unionoidea</taxon>
        <taxon>Unionidae</taxon>
        <taxon>Unioninae</taxon>
        <taxon>Sinanodonta</taxon>
    </lineage>
</organism>
<dbReference type="InterPro" id="IPR013122">
    <property type="entry name" value="PKD1_2_channel"/>
</dbReference>
<dbReference type="PANTHER" id="PTHR12127:SF7">
    <property type="entry name" value="SD02261P"/>
    <property type="match status" value="1"/>
</dbReference>
<comment type="catalytic activity">
    <reaction evidence="12">
        <text>Ca(2+)(in) = Ca(2+)(out)</text>
        <dbReference type="Rhea" id="RHEA:29671"/>
        <dbReference type="ChEBI" id="CHEBI:29108"/>
    </reaction>
</comment>
<dbReference type="CDD" id="cd21050">
    <property type="entry name" value="ELD_TRPML"/>
    <property type="match status" value="1"/>
</dbReference>
<reference evidence="16 17" key="1">
    <citation type="submission" date="2024-11" db="EMBL/GenBank/DDBJ databases">
        <title>Chromosome-level genome assembly of the freshwater bivalve Anodonta woodiana.</title>
        <authorList>
            <person name="Chen X."/>
        </authorList>
    </citation>
    <scope>NUCLEOTIDE SEQUENCE [LARGE SCALE GENOMIC DNA]</scope>
    <source>
        <strain evidence="16">MN2024</strain>
        <tissue evidence="16">Gills</tissue>
    </source>
</reference>
<dbReference type="EMBL" id="JBJQND010000008">
    <property type="protein sequence ID" value="KAL3868782.1"/>
    <property type="molecule type" value="Genomic_DNA"/>
</dbReference>
<evidence type="ECO:0000256" key="9">
    <source>
        <dbReference type="ARBA" id="ARBA00023136"/>
    </source>
</evidence>
<evidence type="ECO:0000256" key="3">
    <source>
        <dbReference type="ARBA" id="ARBA00022448"/>
    </source>
</evidence>
<dbReference type="GO" id="GO:0008324">
    <property type="term" value="F:monoatomic cation transmembrane transporter activity"/>
    <property type="evidence" value="ECO:0007669"/>
    <property type="project" value="UniProtKB-ARBA"/>
</dbReference>
<keyword evidence="3" id="KW-0813">Transport</keyword>
<gene>
    <name evidence="16" type="ORF">ACJMK2_041545</name>
</gene>
<evidence type="ECO:0000256" key="10">
    <source>
        <dbReference type="ARBA" id="ARBA00023157"/>
    </source>
</evidence>
<feature type="domain" description="Polycystin cation channel PKD1/PKD2" evidence="14">
    <location>
        <begin position="462"/>
        <end position="605"/>
    </location>
</feature>
<dbReference type="Pfam" id="PF08016">
    <property type="entry name" value="PKD_channel"/>
    <property type="match status" value="1"/>
</dbReference>
<dbReference type="Proteomes" id="UP001634394">
    <property type="component" value="Unassembled WGS sequence"/>
</dbReference>
<keyword evidence="5 13" id="KW-0812">Transmembrane</keyword>
<sequence length="673" mass="77892">MNDFSYHACNENITGEGQTEFTHRLHKEYIHSHSDKSVCRRHTHAGSLSGSHIQHAGELWHIVLSSENIELENMAADSCIGNRENYGSINDPGPNCENPPVDNHCHAEVAAERPPLKRVASIYTPYMEDRLRRRLKFFFMGPDEKYRARRKCPWKLLIQIVKIILITVQLIQFGFTRSSFVEYVHRTGVALKHLYLKEWQSTYETMPYPSASGPYAVYTIDALEQHIKFVFDVHNKTDTFAIGSLRLPKDGNGTQKNISMCLTEYKNGTIFDNDTYSIDPKVSKNCVELQDDVQPQLDLIDYDRLLILELQFSLKAYRLEMNQRQSPPQCFVVDVTITFDDSNKDGQMLVSLDAPLSEFRCKGDFFSEEEEEGTKIWLIFLDSFIILLTLVSSLLCLRSLWRGEKLKRSTVTFFKKRYGKTLSFSDRMEFLNFWYVTIIINDVMTIVGSALKLQLETRNLKSSSNNYDMCAIMLGTGTLLAWLGVLRYIGFFKTFNIVILTLKRAAPNMVRFLVCALILYAGFMFCGWVVIGPYHIKFKSLSSSSECLFALINGDDMFVTFSATVTNNDFIWYYSRIYLYLFISLFIYAVLNLFMALVMETYETIKEYYEHGFPKSELFQYIDECKDTPQSSLYRKEDSSCNPFAVLFGCCCCWKRKKHKGTMNEYSNLVRDF</sequence>
<evidence type="ECO:0000256" key="6">
    <source>
        <dbReference type="ARBA" id="ARBA00022753"/>
    </source>
</evidence>
<comment type="caution">
    <text evidence="16">The sequence shown here is derived from an EMBL/GenBank/DDBJ whole genome shotgun (WGS) entry which is preliminary data.</text>
</comment>
<keyword evidence="8" id="KW-0406">Ion transport</keyword>
<keyword evidence="7 13" id="KW-1133">Transmembrane helix</keyword>
<evidence type="ECO:0000256" key="12">
    <source>
        <dbReference type="ARBA" id="ARBA00036634"/>
    </source>
</evidence>
<dbReference type="GO" id="GO:0005886">
    <property type="term" value="C:plasma membrane"/>
    <property type="evidence" value="ECO:0007669"/>
    <property type="project" value="UniProtKB-SubCell"/>
</dbReference>
<dbReference type="InterPro" id="IPR039031">
    <property type="entry name" value="Mucolipin"/>
</dbReference>
<evidence type="ECO:0000259" key="15">
    <source>
        <dbReference type="Pfam" id="PF21381"/>
    </source>
</evidence>
<keyword evidence="11" id="KW-0407">Ion channel</keyword>
<accession>A0ABD3W4I3</accession>
<keyword evidence="4" id="KW-1003">Cell membrane</keyword>
<evidence type="ECO:0000313" key="17">
    <source>
        <dbReference type="Proteomes" id="UP001634394"/>
    </source>
</evidence>
<dbReference type="FunFam" id="1.10.287.70:FF:000033">
    <property type="entry name" value="Mucolipin 1"/>
    <property type="match status" value="1"/>
</dbReference>
<feature type="domain" description="Mucolipin extracytosolic" evidence="15">
    <location>
        <begin position="181"/>
        <end position="362"/>
    </location>
</feature>
<name>A0ABD3W4I3_SINWO</name>
<evidence type="ECO:0000256" key="13">
    <source>
        <dbReference type="SAM" id="Phobius"/>
    </source>
</evidence>
<dbReference type="GO" id="GO:0010008">
    <property type="term" value="C:endosome membrane"/>
    <property type="evidence" value="ECO:0007669"/>
    <property type="project" value="UniProtKB-SubCell"/>
</dbReference>
<evidence type="ECO:0000256" key="7">
    <source>
        <dbReference type="ARBA" id="ARBA00022989"/>
    </source>
</evidence>
<feature type="transmembrane region" description="Helical" evidence="13">
    <location>
        <begin position="577"/>
        <end position="598"/>
    </location>
</feature>
<feature type="transmembrane region" description="Helical" evidence="13">
    <location>
        <begin position="376"/>
        <end position="397"/>
    </location>
</feature>
<evidence type="ECO:0000256" key="4">
    <source>
        <dbReference type="ARBA" id="ARBA00022475"/>
    </source>
</evidence>
<dbReference type="AlphaFoldDB" id="A0ABD3W4I3"/>
<keyword evidence="9 13" id="KW-0472">Membrane</keyword>
<feature type="transmembrane region" description="Helical" evidence="13">
    <location>
        <begin position="471"/>
        <end position="489"/>
    </location>
</feature>
<evidence type="ECO:0000256" key="2">
    <source>
        <dbReference type="ARBA" id="ARBA00004651"/>
    </source>
</evidence>
<evidence type="ECO:0000256" key="5">
    <source>
        <dbReference type="ARBA" id="ARBA00022692"/>
    </source>
</evidence>
<dbReference type="Pfam" id="PF21381">
    <property type="entry name" value="MCLN_ECD"/>
    <property type="match status" value="1"/>
</dbReference>
<protein>
    <submittedName>
        <fullName evidence="16">Uncharacterized protein</fullName>
    </submittedName>
</protein>
<dbReference type="Gene3D" id="1.10.287.70">
    <property type="match status" value="1"/>
</dbReference>